<feature type="chain" id="PRO_5047500901" evidence="2">
    <location>
        <begin position="19"/>
        <end position="328"/>
    </location>
</feature>
<reference evidence="5" key="1">
    <citation type="journal article" date="2019" name="Int. J. Syst. Evol. Microbiol.">
        <title>The Global Catalogue of Microorganisms (GCM) 10K type strain sequencing project: providing services to taxonomists for standard genome sequencing and annotation.</title>
        <authorList>
            <consortium name="The Broad Institute Genomics Platform"/>
            <consortium name="The Broad Institute Genome Sequencing Center for Infectious Disease"/>
            <person name="Wu L."/>
            <person name="Ma J."/>
        </authorList>
    </citation>
    <scope>NUCLEOTIDE SEQUENCE [LARGE SCALE GENOMIC DNA]</scope>
    <source>
        <strain evidence="5">DT43</strain>
    </source>
</reference>
<dbReference type="EMBL" id="JBHSOJ010000031">
    <property type="protein sequence ID" value="MFC5631921.1"/>
    <property type="molecule type" value="Genomic_DNA"/>
</dbReference>
<dbReference type="Pfam" id="PF19804">
    <property type="entry name" value="DUF6287"/>
    <property type="match status" value="1"/>
</dbReference>
<name>A0ABW0UJ01_9STRE</name>
<feature type="domain" description="DUF6287" evidence="3">
    <location>
        <begin position="213"/>
        <end position="246"/>
    </location>
</feature>
<evidence type="ECO:0000313" key="4">
    <source>
        <dbReference type="EMBL" id="MFC5631921.1"/>
    </source>
</evidence>
<protein>
    <submittedName>
        <fullName evidence="4">DUF6287 domain-containing protein</fullName>
    </submittedName>
</protein>
<gene>
    <name evidence="4" type="ORF">ACFPQ3_10300</name>
</gene>
<feature type="signal peptide" evidence="2">
    <location>
        <begin position="1"/>
        <end position="18"/>
    </location>
</feature>
<dbReference type="RefSeq" id="WP_156805561.1">
    <property type="nucleotide sequence ID" value="NZ_JBHSOJ010000031.1"/>
</dbReference>
<dbReference type="InterPro" id="IPR046254">
    <property type="entry name" value="DUF6287"/>
</dbReference>
<evidence type="ECO:0000256" key="2">
    <source>
        <dbReference type="SAM" id="SignalP"/>
    </source>
</evidence>
<keyword evidence="2" id="KW-0732">Signal</keyword>
<organism evidence="4 5">
    <name type="scientific">Streptococcus caledonicus</name>
    <dbReference type="NCBI Taxonomy" id="2614158"/>
    <lineage>
        <taxon>Bacteria</taxon>
        <taxon>Bacillati</taxon>
        <taxon>Bacillota</taxon>
        <taxon>Bacilli</taxon>
        <taxon>Lactobacillales</taxon>
        <taxon>Streptococcaceae</taxon>
        <taxon>Streptococcus</taxon>
    </lineage>
</organism>
<evidence type="ECO:0000313" key="5">
    <source>
        <dbReference type="Proteomes" id="UP001596110"/>
    </source>
</evidence>
<evidence type="ECO:0000259" key="3">
    <source>
        <dbReference type="Pfam" id="PF19804"/>
    </source>
</evidence>
<accession>A0ABW0UJ01</accession>
<feature type="compositionally biased region" description="Low complexity" evidence="1">
    <location>
        <begin position="35"/>
        <end position="46"/>
    </location>
</feature>
<dbReference type="Proteomes" id="UP001596110">
    <property type="component" value="Unassembled WGS sequence"/>
</dbReference>
<feature type="region of interest" description="Disordered" evidence="1">
    <location>
        <begin position="27"/>
        <end position="46"/>
    </location>
</feature>
<sequence length="328" mass="35819">MKKFLLGLILISSITLTACQNKTNEKTSVSKESKVTTTTETTASTTATPKVDESLYQTIIDQYATAIGSNTANQELNPLAVTYASVYDTATGYAYHDFDKNGIWELVIGFLPSKIIPAHTVTDIYTITKDNQLVRVTSKELNLDMIGERMTLWPLADGNFIYAGSSGDGYRWSATGDKLEKIDTPTSTERFDLSSLEWTSVIKEAEPQVEVGSSVDVNALVAGDYASLAGTWTNAKGDVLVIDTRGNVTNKESNRIEVRTISENGQASGSYIAGMTGANISIFPVGVSLTNFANPEEVDISDTSKERIFITQSFRTPKEAANEMYYRQ</sequence>
<comment type="caution">
    <text evidence="4">The sequence shown here is derived from an EMBL/GenBank/DDBJ whole genome shotgun (WGS) entry which is preliminary data.</text>
</comment>
<proteinExistence type="predicted"/>
<dbReference type="PROSITE" id="PS51257">
    <property type="entry name" value="PROKAR_LIPOPROTEIN"/>
    <property type="match status" value="1"/>
</dbReference>
<keyword evidence="5" id="KW-1185">Reference proteome</keyword>
<evidence type="ECO:0000256" key="1">
    <source>
        <dbReference type="SAM" id="MobiDB-lite"/>
    </source>
</evidence>